<evidence type="ECO:0000313" key="2">
    <source>
        <dbReference type="EMBL" id="CRK12652.1"/>
    </source>
</evidence>
<name>A0A0G4KSE3_VERLO</name>
<dbReference type="AlphaFoldDB" id="A0A0G4KSE3"/>
<evidence type="ECO:0000256" key="1">
    <source>
        <dbReference type="SAM" id="MobiDB-lite"/>
    </source>
</evidence>
<accession>A0A0G4KSE3</accession>
<gene>
    <name evidence="2" type="ORF">BN1723_001900</name>
</gene>
<dbReference type="EMBL" id="CVQI01003335">
    <property type="protein sequence ID" value="CRK12652.1"/>
    <property type="molecule type" value="Genomic_DNA"/>
</dbReference>
<protein>
    <submittedName>
        <fullName evidence="2">Uncharacterized protein</fullName>
    </submittedName>
</protein>
<sequence>MAALVALSNSWAFETNAVTSDNAWWRRDRRSDKQNGETLLRQGPPSDNPADGGCQCQGSQYCTESPGGVQKAVAAPLSVFRVRQVPRARMIMAGN</sequence>
<proteinExistence type="predicted"/>
<reference evidence="3" key="1">
    <citation type="submission" date="2015-05" db="EMBL/GenBank/DDBJ databases">
        <authorList>
            <person name="Fogelqvist Johan"/>
        </authorList>
    </citation>
    <scope>NUCLEOTIDE SEQUENCE [LARGE SCALE GENOMIC DNA]</scope>
</reference>
<organism evidence="2 3">
    <name type="scientific">Verticillium longisporum</name>
    <name type="common">Verticillium dahliae var. longisporum</name>
    <dbReference type="NCBI Taxonomy" id="100787"/>
    <lineage>
        <taxon>Eukaryota</taxon>
        <taxon>Fungi</taxon>
        <taxon>Dikarya</taxon>
        <taxon>Ascomycota</taxon>
        <taxon>Pezizomycotina</taxon>
        <taxon>Sordariomycetes</taxon>
        <taxon>Hypocreomycetidae</taxon>
        <taxon>Glomerellales</taxon>
        <taxon>Plectosphaerellaceae</taxon>
        <taxon>Verticillium</taxon>
    </lineage>
</organism>
<dbReference type="Proteomes" id="UP000045706">
    <property type="component" value="Unassembled WGS sequence"/>
</dbReference>
<evidence type="ECO:0000313" key="3">
    <source>
        <dbReference type="Proteomes" id="UP000045706"/>
    </source>
</evidence>
<feature type="region of interest" description="Disordered" evidence="1">
    <location>
        <begin position="27"/>
        <end position="52"/>
    </location>
</feature>